<dbReference type="PANTHER" id="PTHR33303:SF2">
    <property type="entry name" value="COA-BINDING DOMAIN-CONTAINING PROTEIN"/>
    <property type="match status" value="1"/>
</dbReference>
<reference evidence="3" key="1">
    <citation type="submission" date="2018-04" db="EMBL/GenBank/DDBJ databases">
        <authorList>
            <person name="Lucker S."/>
            <person name="Sakoula D."/>
        </authorList>
    </citation>
    <scope>NUCLEOTIDE SEQUENCE [LARGE SCALE GENOMIC DNA]</scope>
</reference>
<dbReference type="Gene3D" id="3.40.50.720">
    <property type="entry name" value="NAD(P)-binding Rossmann-like Domain"/>
    <property type="match status" value="1"/>
</dbReference>
<evidence type="ECO:0000259" key="1">
    <source>
        <dbReference type="SMART" id="SM00881"/>
    </source>
</evidence>
<sequence>MDQSEHDTIQQILADCRTIAVVGASSNPARASNHVAAYMKTHGYRVIPVNPNERTVIGEPAYPSLTAVPGPIDLVDIFRKSEDVLPIVEEAIVRGAKAIWMQEGVINEAAAQLAREAGLAVVMDRCWLKDHAVRQRRG</sequence>
<dbReference type="AlphaFoldDB" id="A0A330LEH5"/>
<dbReference type="Pfam" id="PF13380">
    <property type="entry name" value="CoA_binding_2"/>
    <property type="match status" value="1"/>
</dbReference>
<dbReference type="EMBL" id="OUNR01000016">
    <property type="protein sequence ID" value="SPP65380.1"/>
    <property type="molecule type" value="Genomic_DNA"/>
</dbReference>
<dbReference type="RefSeq" id="WP_121989675.1">
    <property type="nucleotide sequence ID" value="NZ_OUNR01000016.1"/>
</dbReference>
<feature type="domain" description="CoA-binding" evidence="1">
    <location>
        <begin position="13"/>
        <end position="105"/>
    </location>
</feature>
<dbReference type="Proteomes" id="UP000248168">
    <property type="component" value="Unassembled WGS sequence"/>
</dbReference>
<dbReference type="InterPro" id="IPR003781">
    <property type="entry name" value="CoA-bd"/>
</dbReference>
<dbReference type="OrthoDB" id="9807426at2"/>
<name>A0A330LEH5_9BACT</name>
<dbReference type="PANTHER" id="PTHR33303">
    <property type="entry name" value="CYTOPLASMIC PROTEIN-RELATED"/>
    <property type="match status" value="1"/>
</dbReference>
<protein>
    <submittedName>
        <fullName evidence="2">Putative CoA-binding protein</fullName>
    </submittedName>
</protein>
<keyword evidence="3" id="KW-1185">Reference proteome</keyword>
<accession>A0A330LEH5</accession>
<gene>
    <name evidence="2" type="primary">yccU</name>
    <name evidence="2" type="ORF">NITLEN_30294</name>
</gene>
<dbReference type="InterPro" id="IPR036291">
    <property type="entry name" value="NAD(P)-bd_dom_sf"/>
</dbReference>
<dbReference type="SMART" id="SM00881">
    <property type="entry name" value="CoA_binding"/>
    <property type="match status" value="1"/>
</dbReference>
<organism evidence="2 3">
    <name type="scientific">Nitrospira lenta</name>
    <dbReference type="NCBI Taxonomy" id="1436998"/>
    <lineage>
        <taxon>Bacteria</taxon>
        <taxon>Pseudomonadati</taxon>
        <taxon>Nitrospirota</taxon>
        <taxon>Nitrospiria</taxon>
        <taxon>Nitrospirales</taxon>
        <taxon>Nitrospiraceae</taxon>
        <taxon>Nitrospira</taxon>
    </lineage>
</organism>
<dbReference type="InParanoid" id="A0A330LEH5"/>
<proteinExistence type="predicted"/>
<dbReference type="SUPFAM" id="SSF51735">
    <property type="entry name" value="NAD(P)-binding Rossmann-fold domains"/>
    <property type="match status" value="1"/>
</dbReference>
<evidence type="ECO:0000313" key="3">
    <source>
        <dbReference type="Proteomes" id="UP000248168"/>
    </source>
</evidence>
<dbReference type="FunCoup" id="A0A330LEH5">
    <property type="interactions" value="117"/>
</dbReference>
<evidence type="ECO:0000313" key="2">
    <source>
        <dbReference type="EMBL" id="SPP65380.1"/>
    </source>
</evidence>